<sequence>MFIMVIMVFANVCLRFFGSGFVATEELSRILLGGLIFTGAVVALAQGRHIAMPLVIERLPLGLRRLVVLAGGLLMLYCDWLLVAGAWAQVEINLGSDYPLTGLPQSIPYVTGTIAGVLLALVTLYKLGRMLMGRTAPERCFAADDEPATAANGDENRLEKQARGFES</sequence>
<accession>A0ABQ3E2V3</accession>
<evidence type="ECO:0000256" key="3">
    <source>
        <dbReference type="ARBA" id="ARBA00022475"/>
    </source>
</evidence>
<evidence type="ECO:0000256" key="1">
    <source>
        <dbReference type="ARBA" id="ARBA00004429"/>
    </source>
</evidence>
<feature type="transmembrane region" description="Helical" evidence="9">
    <location>
        <begin position="27"/>
        <end position="45"/>
    </location>
</feature>
<keyword evidence="2 9" id="KW-0813">Transport</keyword>
<evidence type="ECO:0000256" key="4">
    <source>
        <dbReference type="ARBA" id="ARBA00022519"/>
    </source>
</evidence>
<dbReference type="RefSeq" id="WP_229809043.1">
    <property type="nucleotide sequence ID" value="NZ_BMZI01000004.1"/>
</dbReference>
<organism evidence="12 13">
    <name type="scientific">Salinicola rhizosphaerae</name>
    <dbReference type="NCBI Taxonomy" id="1443141"/>
    <lineage>
        <taxon>Bacteria</taxon>
        <taxon>Pseudomonadati</taxon>
        <taxon>Pseudomonadota</taxon>
        <taxon>Gammaproteobacteria</taxon>
        <taxon>Oceanospirillales</taxon>
        <taxon>Halomonadaceae</taxon>
        <taxon>Salinicola</taxon>
    </lineage>
</organism>
<keyword evidence="3" id="KW-1003">Cell membrane</keyword>
<comment type="caution">
    <text evidence="12">The sequence shown here is derived from an EMBL/GenBank/DDBJ whole genome shotgun (WGS) entry which is preliminary data.</text>
</comment>
<dbReference type="InterPro" id="IPR055348">
    <property type="entry name" value="DctQ"/>
</dbReference>
<keyword evidence="6 9" id="KW-1133">Transmembrane helix</keyword>
<comment type="caution">
    <text evidence="9">Lacks conserved residue(s) required for the propagation of feature annotation.</text>
</comment>
<comment type="similarity">
    <text evidence="8 9">Belongs to the TRAP transporter small permease family.</text>
</comment>
<comment type="function">
    <text evidence="9">Part of the tripartite ATP-independent periplasmic (TRAP) transport system.</text>
</comment>
<feature type="transmembrane region" description="Helical" evidence="9">
    <location>
        <begin position="107"/>
        <end position="125"/>
    </location>
</feature>
<gene>
    <name evidence="12" type="ORF">GCM10009038_20470</name>
</gene>
<evidence type="ECO:0000256" key="6">
    <source>
        <dbReference type="ARBA" id="ARBA00022989"/>
    </source>
</evidence>
<evidence type="ECO:0000256" key="8">
    <source>
        <dbReference type="ARBA" id="ARBA00038436"/>
    </source>
</evidence>
<dbReference type="InterPro" id="IPR007387">
    <property type="entry name" value="TRAP_DctQ"/>
</dbReference>
<evidence type="ECO:0000313" key="12">
    <source>
        <dbReference type="EMBL" id="GHB21519.1"/>
    </source>
</evidence>
<evidence type="ECO:0000256" key="7">
    <source>
        <dbReference type="ARBA" id="ARBA00023136"/>
    </source>
</evidence>
<evidence type="ECO:0000256" key="10">
    <source>
        <dbReference type="SAM" id="MobiDB-lite"/>
    </source>
</evidence>
<name>A0ABQ3E2V3_9GAMM</name>
<feature type="domain" description="Tripartite ATP-independent periplasmic transporters DctQ component" evidence="11">
    <location>
        <begin position="4"/>
        <end position="130"/>
    </location>
</feature>
<dbReference type="Pfam" id="PF04290">
    <property type="entry name" value="DctQ"/>
    <property type="match status" value="1"/>
</dbReference>
<proteinExistence type="inferred from homology"/>
<evidence type="ECO:0000256" key="2">
    <source>
        <dbReference type="ARBA" id="ARBA00022448"/>
    </source>
</evidence>
<keyword evidence="7 9" id="KW-0472">Membrane</keyword>
<evidence type="ECO:0000259" key="11">
    <source>
        <dbReference type="Pfam" id="PF04290"/>
    </source>
</evidence>
<feature type="transmembrane region" description="Helical" evidence="9">
    <location>
        <begin position="66"/>
        <end position="87"/>
    </location>
</feature>
<dbReference type="EMBL" id="BMZI01000004">
    <property type="protein sequence ID" value="GHB21519.1"/>
    <property type="molecule type" value="Genomic_DNA"/>
</dbReference>
<dbReference type="PANTHER" id="PTHR35011">
    <property type="entry name" value="2,3-DIKETO-L-GULONATE TRAP TRANSPORTER SMALL PERMEASE PROTEIN YIAM"/>
    <property type="match status" value="1"/>
</dbReference>
<keyword evidence="13" id="KW-1185">Reference proteome</keyword>
<dbReference type="PANTHER" id="PTHR35011:SF2">
    <property type="entry name" value="2,3-DIKETO-L-GULONATE TRAP TRANSPORTER SMALL PERMEASE PROTEIN YIAM"/>
    <property type="match status" value="1"/>
</dbReference>
<reference evidence="13" key="1">
    <citation type="journal article" date="2019" name="Int. J. Syst. Evol. Microbiol.">
        <title>The Global Catalogue of Microorganisms (GCM) 10K type strain sequencing project: providing services to taxonomists for standard genome sequencing and annotation.</title>
        <authorList>
            <consortium name="The Broad Institute Genomics Platform"/>
            <consortium name="The Broad Institute Genome Sequencing Center for Infectious Disease"/>
            <person name="Wu L."/>
            <person name="Ma J."/>
        </authorList>
    </citation>
    <scope>NUCLEOTIDE SEQUENCE [LARGE SCALE GENOMIC DNA]</scope>
    <source>
        <strain evidence="13">KCTC 32998</strain>
    </source>
</reference>
<comment type="subcellular location">
    <subcellularLocation>
        <location evidence="1 9">Cell inner membrane</location>
        <topology evidence="1 9">Multi-pass membrane protein</topology>
    </subcellularLocation>
</comment>
<protein>
    <recommendedName>
        <fullName evidence="9">TRAP transporter small permease protein</fullName>
    </recommendedName>
</protein>
<comment type="subunit">
    <text evidence="9">The complex comprises the extracytoplasmic solute receptor protein and the two transmembrane proteins.</text>
</comment>
<evidence type="ECO:0000313" key="13">
    <source>
        <dbReference type="Proteomes" id="UP000646745"/>
    </source>
</evidence>
<dbReference type="Proteomes" id="UP000646745">
    <property type="component" value="Unassembled WGS sequence"/>
</dbReference>
<feature type="region of interest" description="Disordered" evidence="10">
    <location>
        <begin position="144"/>
        <end position="167"/>
    </location>
</feature>
<feature type="compositionally biased region" description="Basic and acidic residues" evidence="10">
    <location>
        <begin position="154"/>
        <end position="167"/>
    </location>
</feature>
<keyword evidence="4 9" id="KW-0997">Cell inner membrane</keyword>
<keyword evidence="5 9" id="KW-0812">Transmembrane</keyword>
<evidence type="ECO:0000256" key="9">
    <source>
        <dbReference type="RuleBase" id="RU369079"/>
    </source>
</evidence>
<evidence type="ECO:0000256" key="5">
    <source>
        <dbReference type="ARBA" id="ARBA00022692"/>
    </source>
</evidence>